<dbReference type="AlphaFoldDB" id="A0A409XZK2"/>
<keyword evidence="3" id="KW-1185">Reference proteome</keyword>
<protein>
    <submittedName>
        <fullName evidence="2">Uncharacterized protein</fullName>
    </submittedName>
</protein>
<proteinExistence type="predicted"/>
<evidence type="ECO:0000256" key="1">
    <source>
        <dbReference type="SAM" id="MobiDB-lite"/>
    </source>
</evidence>
<evidence type="ECO:0000313" key="2">
    <source>
        <dbReference type="EMBL" id="PPQ96143.1"/>
    </source>
</evidence>
<organism evidence="2 3">
    <name type="scientific">Gymnopilus dilepis</name>
    <dbReference type="NCBI Taxonomy" id="231916"/>
    <lineage>
        <taxon>Eukaryota</taxon>
        <taxon>Fungi</taxon>
        <taxon>Dikarya</taxon>
        <taxon>Basidiomycota</taxon>
        <taxon>Agaricomycotina</taxon>
        <taxon>Agaricomycetes</taxon>
        <taxon>Agaricomycetidae</taxon>
        <taxon>Agaricales</taxon>
        <taxon>Agaricineae</taxon>
        <taxon>Hymenogastraceae</taxon>
        <taxon>Gymnopilus</taxon>
    </lineage>
</organism>
<gene>
    <name evidence="2" type="ORF">CVT26_004777</name>
</gene>
<dbReference type="EMBL" id="NHYE01001393">
    <property type="protein sequence ID" value="PPQ96143.1"/>
    <property type="molecule type" value="Genomic_DNA"/>
</dbReference>
<evidence type="ECO:0000313" key="3">
    <source>
        <dbReference type="Proteomes" id="UP000284706"/>
    </source>
</evidence>
<feature type="region of interest" description="Disordered" evidence="1">
    <location>
        <begin position="1"/>
        <end position="40"/>
    </location>
</feature>
<dbReference type="InParanoid" id="A0A409XZK2"/>
<feature type="compositionally biased region" description="Polar residues" evidence="1">
    <location>
        <begin position="1"/>
        <end position="27"/>
    </location>
</feature>
<dbReference type="Proteomes" id="UP000284706">
    <property type="component" value="Unassembled WGS sequence"/>
</dbReference>
<name>A0A409XZK2_9AGAR</name>
<reference evidence="2 3" key="1">
    <citation type="journal article" date="2018" name="Evol. Lett.">
        <title>Horizontal gene cluster transfer increased hallucinogenic mushroom diversity.</title>
        <authorList>
            <person name="Reynolds H.T."/>
            <person name="Vijayakumar V."/>
            <person name="Gluck-Thaler E."/>
            <person name="Korotkin H.B."/>
            <person name="Matheny P.B."/>
            <person name="Slot J.C."/>
        </authorList>
    </citation>
    <scope>NUCLEOTIDE SEQUENCE [LARGE SCALE GENOMIC DNA]</scope>
    <source>
        <strain evidence="2 3">SRW20</strain>
    </source>
</reference>
<dbReference type="OrthoDB" id="2911012at2759"/>
<sequence>MAPQPQSILRNGMTSRTLVQKSGSTKASLKRPAPLPLSPRSQNMATFSVLLSPSAKGLKSPHVHFPPSPSKLFATFVTHGPKSYDRGPISVSPNPLVLPGWGERVYSPSIDGFRLSPAPRPFRSITYQASPVITDFEDPRSPKLPAPAGKNKTSSVRFASFKPLQTAARPSKSLGKALASYPRSPYPSAPISPSEKSDVPDVDLEMETRGRQWPRNRGPNDDIPSGGARARARANSLEERRNKRNKKGLTLGNARMGTVASMVGNSTFTPIPSPGRRDIFSPAVSSLNRPNKPAPLAMDSLTQAFWDSVSLASAEASASEVEEPMVTALEYPESAVEYEEKLDMTLRSAAQPPLMYAGADGVVWSPAVPKTGARVERIRESLMSPAPAKTFERKVVRRDFTAPSPNDPFASFPSFTAALQMDTSGLQYPPKVALELA</sequence>
<comment type="caution">
    <text evidence="2">The sequence shown here is derived from an EMBL/GenBank/DDBJ whole genome shotgun (WGS) entry which is preliminary data.</text>
</comment>
<accession>A0A409XZK2</accession>
<feature type="region of interest" description="Disordered" evidence="1">
    <location>
        <begin position="135"/>
        <end position="247"/>
    </location>
</feature>